<dbReference type="Gene3D" id="3.30.70.920">
    <property type="match status" value="1"/>
</dbReference>
<evidence type="ECO:0000256" key="1">
    <source>
        <dbReference type="ARBA" id="ARBA00023015"/>
    </source>
</evidence>
<evidence type="ECO:0000256" key="3">
    <source>
        <dbReference type="ARBA" id="ARBA00023163"/>
    </source>
</evidence>
<dbReference type="Pfam" id="PF13404">
    <property type="entry name" value="HTH_AsnC-type"/>
    <property type="match status" value="1"/>
</dbReference>
<feature type="domain" description="HTH asnC-type" evidence="4">
    <location>
        <begin position="31"/>
        <end position="93"/>
    </location>
</feature>
<proteinExistence type="predicted"/>
<dbReference type="SUPFAM" id="SSF46785">
    <property type="entry name" value="Winged helix' DNA-binding domain"/>
    <property type="match status" value="1"/>
</dbReference>
<gene>
    <name evidence="5" type="ORF">FMM02_04885</name>
</gene>
<dbReference type="InterPro" id="IPR011991">
    <property type="entry name" value="ArsR-like_HTH"/>
</dbReference>
<keyword evidence="6" id="KW-1185">Reference proteome</keyword>
<sequence length="174" mass="18977">MGRGRVGKQLAICRRCRHIAAGGRIMAGRVLDDVDRRLLGLLEKDARRPVVALAKAVGLSRSAVQERLARLEDQGTISRYTIVRGDQDKAAVTGILLVRIAVRPCEPVLRKLRDWPEIRACWSVAGPTIDAVIVASVSDNAALGDFRERLAALDGVDDIITAPVLRTVVERNPN</sequence>
<organism evidence="5 6">
    <name type="scientific">Sphingomonas xanthus</name>
    <dbReference type="NCBI Taxonomy" id="2594473"/>
    <lineage>
        <taxon>Bacteria</taxon>
        <taxon>Pseudomonadati</taxon>
        <taxon>Pseudomonadota</taxon>
        <taxon>Alphaproteobacteria</taxon>
        <taxon>Sphingomonadales</taxon>
        <taxon>Sphingomonadaceae</taxon>
        <taxon>Sphingomonas</taxon>
    </lineage>
</organism>
<dbReference type="PROSITE" id="PS50956">
    <property type="entry name" value="HTH_ASNC_2"/>
    <property type="match status" value="1"/>
</dbReference>
<dbReference type="Gene3D" id="1.10.10.10">
    <property type="entry name" value="Winged helix-like DNA-binding domain superfamily/Winged helix DNA-binding domain"/>
    <property type="match status" value="1"/>
</dbReference>
<dbReference type="GO" id="GO:0043200">
    <property type="term" value="P:response to amino acid"/>
    <property type="evidence" value="ECO:0007669"/>
    <property type="project" value="TreeGrafter"/>
</dbReference>
<keyword evidence="3" id="KW-0804">Transcription</keyword>
<dbReference type="InterPro" id="IPR019887">
    <property type="entry name" value="Tscrpt_reg_AsnC/Lrp_C"/>
</dbReference>
<dbReference type="EMBL" id="CP041659">
    <property type="protein sequence ID" value="QDP19359.1"/>
    <property type="molecule type" value="Genomic_DNA"/>
</dbReference>
<dbReference type="GO" id="GO:0006355">
    <property type="term" value="P:regulation of DNA-templated transcription"/>
    <property type="evidence" value="ECO:0007669"/>
    <property type="project" value="UniProtKB-ARBA"/>
</dbReference>
<dbReference type="PROSITE" id="PS00519">
    <property type="entry name" value="HTH_ASNC_1"/>
    <property type="match status" value="1"/>
</dbReference>
<dbReference type="KEGG" id="sxa:FMM02_04885"/>
<dbReference type="InterPro" id="IPR036390">
    <property type="entry name" value="WH_DNA-bd_sf"/>
</dbReference>
<dbReference type="GO" id="GO:0005829">
    <property type="term" value="C:cytosol"/>
    <property type="evidence" value="ECO:0007669"/>
    <property type="project" value="TreeGrafter"/>
</dbReference>
<dbReference type="SMART" id="SM00344">
    <property type="entry name" value="HTH_ASNC"/>
    <property type="match status" value="1"/>
</dbReference>
<dbReference type="InterPro" id="IPR011008">
    <property type="entry name" value="Dimeric_a/b-barrel"/>
</dbReference>
<keyword evidence="1" id="KW-0805">Transcription regulation</keyword>
<dbReference type="Pfam" id="PF01037">
    <property type="entry name" value="AsnC_trans_reg"/>
    <property type="match status" value="1"/>
</dbReference>
<keyword evidence="2" id="KW-0238">DNA-binding</keyword>
<dbReference type="PANTHER" id="PTHR30154">
    <property type="entry name" value="LEUCINE-RESPONSIVE REGULATORY PROTEIN"/>
    <property type="match status" value="1"/>
</dbReference>
<evidence type="ECO:0000313" key="5">
    <source>
        <dbReference type="EMBL" id="QDP19359.1"/>
    </source>
</evidence>
<dbReference type="SUPFAM" id="SSF54909">
    <property type="entry name" value="Dimeric alpha+beta barrel"/>
    <property type="match status" value="1"/>
</dbReference>
<evidence type="ECO:0000313" key="6">
    <source>
        <dbReference type="Proteomes" id="UP000321857"/>
    </source>
</evidence>
<dbReference type="InterPro" id="IPR019885">
    <property type="entry name" value="Tscrpt_reg_HTH_AsnC-type_CS"/>
</dbReference>
<evidence type="ECO:0000259" key="4">
    <source>
        <dbReference type="PROSITE" id="PS50956"/>
    </source>
</evidence>
<dbReference type="PRINTS" id="PR00033">
    <property type="entry name" value="HTHASNC"/>
</dbReference>
<dbReference type="InterPro" id="IPR019888">
    <property type="entry name" value="Tscrpt_reg_AsnC-like"/>
</dbReference>
<dbReference type="CDD" id="cd00090">
    <property type="entry name" value="HTH_ARSR"/>
    <property type="match status" value="1"/>
</dbReference>
<evidence type="ECO:0000256" key="2">
    <source>
        <dbReference type="ARBA" id="ARBA00023125"/>
    </source>
</evidence>
<dbReference type="PANTHER" id="PTHR30154:SF53">
    <property type="entry name" value="HTH-TYPE TRANSCRIPTIONAL REGULATOR LRPC"/>
    <property type="match status" value="1"/>
</dbReference>
<dbReference type="InterPro" id="IPR000485">
    <property type="entry name" value="AsnC-type_HTH_dom"/>
</dbReference>
<accession>A0A516IR55</accession>
<dbReference type="AlphaFoldDB" id="A0A516IR55"/>
<protein>
    <submittedName>
        <fullName evidence="5">Lrp/AsnC family transcriptional regulator</fullName>
    </submittedName>
</protein>
<dbReference type="Proteomes" id="UP000321857">
    <property type="component" value="Chromosome"/>
</dbReference>
<reference evidence="5 6" key="1">
    <citation type="submission" date="2019-07" db="EMBL/GenBank/DDBJ databases">
        <title>Sphingomonas AE3 Genome sequencing and assembly.</title>
        <authorList>
            <person name="Kim H."/>
        </authorList>
    </citation>
    <scope>NUCLEOTIDE SEQUENCE [LARGE SCALE GENOMIC DNA]</scope>
    <source>
        <strain evidence="5 6">AE3</strain>
    </source>
</reference>
<name>A0A516IR55_9SPHN</name>
<dbReference type="InterPro" id="IPR036388">
    <property type="entry name" value="WH-like_DNA-bd_sf"/>
</dbReference>
<dbReference type="OrthoDB" id="9809462at2"/>
<dbReference type="GO" id="GO:0043565">
    <property type="term" value="F:sequence-specific DNA binding"/>
    <property type="evidence" value="ECO:0007669"/>
    <property type="project" value="InterPro"/>
</dbReference>